<organism evidence="1 2">
    <name type="scientific">Idiomarina rhizosphaerae</name>
    <dbReference type="NCBI Taxonomy" id="2961572"/>
    <lineage>
        <taxon>Bacteria</taxon>
        <taxon>Pseudomonadati</taxon>
        <taxon>Pseudomonadota</taxon>
        <taxon>Gammaproteobacteria</taxon>
        <taxon>Alteromonadales</taxon>
        <taxon>Idiomarinaceae</taxon>
        <taxon>Idiomarina</taxon>
    </lineage>
</organism>
<name>A0A9X2FZJ8_9GAMM</name>
<sequence length="288" mass="32584">MLLTLESGPASIIQAKNIGLLDLAPTEDDQLYVHQESEDHRLFFYGNFKGFHTYALVTHTKFKINKDSVRLLDESSFEAELIFEDEEGDEKSQLTRFGSPMAPLSNVSACKYGRDYDCFEFSFSNGAANQKFPCDLVFVTHYAKDLKYSIPLCIEYIGMAAKNGRTAQDRLGEGHDKLQTILAKLNARDQFKSASIILYKPGELDCNEITFEQVVNILEASLIQHFKPTPLNVEHLNFPNNRTKLISILKNIGAVLINVKLESPKGTSLYSMHKTEKLEEHLIFVQIP</sequence>
<reference evidence="1" key="1">
    <citation type="submission" date="2022-06" db="EMBL/GenBank/DDBJ databases">
        <title>Idiomarina rhizosphaerae M1R2S28.</title>
        <authorList>
            <person name="Sun J.-Q."/>
            <person name="Li L.-F."/>
        </authorList>
    </citation>
    <scope>NUCLEOTIDE SEQUENCE</scope>
    <source>
        <strain evidence="1">M1R2S28</strain>
    </source>
</reference>
<accession>A0A9X2FZJ8</accession>
<evidence type="ECO:0000313" key="1">
    <source>
        <dbReference type="EMBL" id="MCP1340555.1"/>
    </source>
</evidence>
<dbReference type="AlphaFoldDB" id="A0A9X2FZJ8"/>
<dbReference type="Proteomes" id="UP001139474">
    <property type="component" value="Unassembled WGS sequence"/>
</dbReference>
<evidence type="ECO:0000313" key="2">
    <source>
        <dbReference type="Proteomes" id="UP001139474"/>
    </source>
</evidence>
<comment type="caution">
    <text evidence="1">The sequence shown here is derived from an EMBL/GenBank/DDBJ whole genome shotgun (WGS) entry which is preliminary data.</text>
</comment>
<dbReference type="RefSeq" id="WP_253620372.1">
    <property type="nucleotide sequence ID" value="NZ_JAMZDE010000008.1"/>
</dbReference>
<protein>
    <submittedName>
        <fullName evidence="1">Uncharacterized protein</fullName>
    </submittedName>
</protein>
<gene>
    <name evidence="1" type="ORF">NJR55_13295</name>
</gene>
<proteinExistence type="predicted"/>
<dbReference type="EMBL" id="JAMZDE010000008">
    <property type="protein sequence ID" value="MCP1340555.1"/>
    <property type="molecule type" value="Genomic_DNA"/>
</dbReference>
<keyword evidence="2" id="KW-1185">Reference proteome</keyword>